<organism evidence="1 2">
    <name type="scientific">Lachancea thermotolerans (strain ATCC 56472 / CBS 6340 / NRRL Y-8284)</name>
    <name type="common">Yeast</name>
    <name type="synonym">Kluyveromyces thermotolerans</name>
    <dbReference type="NCBI Taxonomy" id="559295"/>
    <lineage>
        <taxon>Eukaryota</taxon>
        <taxon>Fungi</taxon>
        <taxon>Dikarya</taxon>
        <taxon>Ascomycota</taxon>
        <taxon>Saccharomycotina</taxon>
        <taxon>Saccharomycetes</taxon>
        <taxon>Saccharomycetales</taxon>
        <taxon>Saccharomycetaceae</taxon>
        <taxon>Lachancea</taxon>
    </lineage>
</organism>
<dbReference type="OrthoDB" id="4034879at2759"/>
<dbReference type="RefSeq" id="XP_002554208.1">
    <property type="nucleotide sequence ID" value="XM_002554162.1"/>
</dbReference>
<reference evidence="1 2" key="1">
    <citation type="journal article" date="2009" name="Genome Res.">
        <title>Comparative genomics of protoploid Saccharomycetaceae.</title>
        <authorList>
            <consortium name="The Genolevures Consortium"/>
            <person name="Souciet J.-L."/>
            <person name="Dujon B."/>
            <person name="Gaillardin C."/>
            <person name="Johnston M."/>
            <person name="Baret P.V."/>
            <person name="Cliften P."/>
            <person name="Sherman D.J."/>
            <person name="Weissenbach J."/>
            <person name="Westhof E."/>
            <person name="Wincker P."/>
            <person name="Jubin C."/>
            <person name="Poulain J."/>
            <person name="Barbe V."/>
            <person name="Segurens B."/>
            <person name="Artiguenave F."/>
            <person name="Anthouard V."/>
            <person name="Vacherie B."/>
            <person name="Val M.-E."/>
            <person name="Fulton R.S."/>
            <person name="Minx P."/>
            <person name="Wilson R."/>
            <person name="Durrens P."/>
            <person name="Jean G."/>
            <person name="Marck C."/>
            <person name="Martin T."/>
            <person name="Nikolski M."/>
            <person name="Rolland T."/>
            <person name="Seret M.-L."/>
            <person name="Casaregola S."/>
            <person name="Despons L."/>
            <person name="Fairhead C."/>
            <person name="Fischer G."/>
            <person name="Lafontaine I."/>
            <person name="Leh V."/>
            <person name="Lemaire M."/>
            <person name="de Montigny J."/>
            <person name="Neuveglise C."/>
            <person name="Thierry A."/>
            <person name="Blanc-Lenfle I."/>
            <person name="Bleykasten C."/>
            <person name="Diffels J."/>
            <person name="Fritsch E."/>
            <person name="Frangeul L."/>
            <person name="Goeffon A."/>
            <person name="Jauniaux N."/>
            <person name="Kachouri-Lafond R."/>
            <person name="Payen C."/>
            <person name="Potier S."/>
            <person name="Pribylova L."/>
            <person name="Ozanne C."/>
            <person name="Richard G.-F."/>
            <person name="Sacerdot C."/>
            <person name="Straub M.-L."/>
            <person name="Talla E."/>
        </authorList>
    </citation>
    <scope>NUCLEOTIDE SEQUENCE [LARGE SCALE GENOMIC DNA]</scope>
    <source>
        <strain evidence="2">ATCC 56472 / CBS 6340 / NRRL Y-8284</strain>
    </source>
</reference>
<dbReference type="KEGG" id="lth:KLTH0E16742g"/>
<name>C5DJ10_LACTC</name>
<keyword evidence="2" id="KW-1185">Reference proteome</keyword>
<gene>
    <name evidence="1" type="ordered locus">KLTH0E16742g</name>
</gene>
<evidence type="ECO:0000313" key="1">
    <source>
        <dbReference type="EMBL" id="CAR23771.1"/>
    </source>
</evidence>
<dbReference type="EMBL" id="CU928169">
    <property type="protein sequence ID" value="CAR23771.1"/>
    <property type="molecule type" value="Genomic_DNA"/>
</dbReference>
<protein>
    <submittedName>
        <fullName evidence="1">KLTH0E16742p</fullName>
    </submittedName>
</protein>
<accession>C5DJ10</accession>
<dbReference type="AlphaFoldDB" id="C5DJ10"/>
<dbReference type="Proteomes" id="UP000002036">
    <property type="component" value="Chromosome E"/>
</dbReference>
<dbReference type="OMA" id="LYYWLFN"/>
<sequence>MAALPHLLKLPCSIRELVDKNFIDDWISLQLISELGSDYSTPAFDLYYWLFNKKYETETIDMSQLHGSLATLMGYRRASSAFIMKELEKIILLDYLGAVPISEKEQVRRDLDLKLTEINLESTRNTEEILEFKDISRDTINKVNRHECFDYIGSQLRTLVSGNRLEILQLRVMGNIYLEEVEKIDMSDLADKLKEDLGPHCGIFVSRLQHFLLTKSEDFNEKPQGLLLR</sequence>
<proteinExistence type="predicted"/>
<dbReference type="InParanoid" id="C5DJ10"/>
<dbReference type="HOGENOM" id="CLU_1210015_0_0_1"/>
<evidence type="ECO:0000313" key="2">
    <source>
        <dbReference type="Proteomes" id="UP000002036"/>
    </source>
</evidence>
<dbReference type="GeneID" id="8292381"/>